<dbReference type="GO" id="GO:0016887">
    <property type="term" value="F:ATP hydrolysis activity"/>
    <property type="evidence" value="ECO:0007669"/>
    <property type="project" value="InterPro"/>
</dbReference>
<dbReference type="PROSITE" id="PS00211">
    <property type="entry name" value="ABC_TRANSPORTER_1"/>
    <property type="match status" value="1"/>
</dbReference>
<dbReference type="SUPFAM" id="SSF52540">
    <property type="entry name" value="P-loop containing nucleoside triphosphate hydrolases"/>
    <property type="match status" value="1"/>
</dbReference>
<evidence type="ECO:0000313" key="6">
    <source>
        <dbReference type="EMBL" id="MBB4968660.1"/>
    </source>
</evidence>
<evidence type="ECO:0000256" key="1">
    <source>
        <dbReference type="ARBA" id="ARBA00005417"/>
    </source>
</evidence>
<comment type="caution">
    <text evidence="6">The sequence shown here is derived from an EMBL/GenBank/DDBJ whole genome shotgun (WGS) entry which is preliminary data.</text>
</comment>
<dbReference type="Pfam" id="PF00005">
    <property type="entry name" value="ABC_tran"/>
    <property type="match status" value="1"/>
</dbReference>
<sequence length="306" mass="32564">MIEAVGLTKVFGRKVAVDDLDFVVRPGTVTGFLGPNGAGKSTTMRMVLGLDRPTAGTATVNGRAYAELHHPLREVGAVLDTRIAHPRTTARDHLRVLAVSHGIPVARVDEVLDLVGLTEAARERIGKFSLGMRQRFGLAVALLGDPPTLLFDEPLNGLDVAGVHWVRKLLRGFADEGRTVLVSSHLMAEVQGTADRLVVIGRGRLVADARTADFIADTVGVRVRVETPDARAFVDALTAAGADVDQVGTSVLLVSGMERHAIGDLAARASLVVHGLADEVASLEEAFLDATESSVEFRGKPEWNHA</sequence>
<keyword evidence="7" id="KW-1185">Reference proteome</keyword>
<gene>
    <name evidence="6" type="ORF">F4559_006019</name>
</gene>
<reference evidence="6 7" key="1">
    <citation type="submission" date="2020-08" db="EMBL/GenBank/DDBJ databases">
        <title>Sequencing the genomes of 1000 actinobacteria strains.</title>
        <authorList>
            <person name="Klenk H.-P."/>
        </authorList>
    </citation>
    <scope>NUCLEOTIDE SEQUENCE [LARGE SCALE GENOMIC DNA]</scope>
    <source>
        <strain evidence="6 7">DSM 45084</strain>
    </source>
</reference>
<evidence type="ECO:0000259" key="5">
    <source>
        <dbReference type="PROSITE" id="PS50893"/>
    </source>
</evidence>
<keyword evidence="4 6" id="KW-0067">ATP-binding</keyword>
<dbReference type="InterPro" id="IPR017871">
    <property type="entry name" value="ABC_transporter-like_CS"/>
</dbReference>
<dbReference type="RefSeq" id="WP_184674375.1">
    <property type="nucleotide sequence ID" value="NZ_BAABAI010000006.1"/>
</dbReference>
<dbReference type="Gene3D" id="3.40.50.300">
    <property type="entry name" value="P-loop containing nucleotide triphosphate hydrolases"/>
    <property type="match status" value="1"/>
</dbReference>
<protein>
    <submittedName>
        <fullName evidence="6">ABC-2 type transport system ATP-binding protein</fullName>
    </submittedName>
</protein>
<dbReference type="Proteomes" id="UP000542674">
    <property type="component" value="Unassembled WGS sequence"/>
</dbReference>
<evidence type="ECO:0000256" key="3">
    <source>
        <dbReference type="ARBA" id="ARBA00022741"/>
    </source>
</evidence>
<dbReference type="AlphaFoldDB" id="A0A7W7WYP5"/>
<dbReference type="SMART" id="SM00382">
    <property type="entry name" value="AAA"/>
    <property type="match status" value="1"/>
</dbReference>
<dbReference type="EMBL" id="JACHJS010000001">
    <property type="protein sequence ID" value="MBB4968660.1"/>
    <property type="molecule type" value="Genomic_DNA"/>
</dbReference>
<evidence type="ECO:0000313" key="7">
    <source>
        <dbReference type="Proteomes" id="UP000542674"/>
    </source>
</evidence>
<comment type="similarity">
    <text evidence="1">Belongs to the ABC transporter superfamily.</text>
</comment>
<name>A0A7W7WYP5_9PSEU</name>
<dbReference type="InterPro" id="IPR003593">
    <property type="entry name" value="AAA+_ATPase"/>
</dbReference>
<keyword evidence="3" id="KW-0547">Nucleotide-binding</keyword>
<dbReference type="GO" id="GO:0005524">
    <property type="term" value="F:ATP binding"/>
    <property type="evidence" value="ECO:0007669"/>
    <property type="project" value="UniProtKB-KW"/>
</dbReference>
<dbReference type="PANTHER" id="PTHR43335">
    <property type="entry name" value="ABC TRANSPORTER, ATP-BINDING PROTEIN"/>
    <property type="match status" value="1"/>
</dbReference>
<evidence type="ECO:0000256" key="2">
    <source>
        <dbReference type="ARBA" id="ARBA00022448"/>
    </source>
</evidence>
<evidence type="ECO:0000256" key="4">
    <source>
        <dbReference type="ARBA" id="ARBA00022840"/>
    </source>
</evidence>
<feature type="domain" description="ABC transporter" evidence="5">
    <location>
        <begin position="2"/>
        <end position="227"/>
    </location>
</feature>
<keyword evidence="2" id="KW-0813">Transport</keyword>
<organism evidence="6 7">
    <name type="scientific">Saccharothrix violaceirubra</name>
    <dbReference type="NCBI Taxonomy" id="413306"/>
    <lineage>
        <taxon>Bacteria</taxon>
        <taxon>Bacillati</taxon>
        <taxon>Actinomycetota</taxon>
        <taxon>Actinomycetes</taxon>
        <taxon>Pseudonocardiales</taxon>
        <taxon>Pseudonocardiaceae</taxon>
        <taxon>Saccharothrix</taxon>
    </lineage>
</organism>
<proteinExistence type="inferred from homology"/>
<dbReference type="InterPro" id="IPR003439">
    <property type="entry name" value="ABC_transporter-like_ATP-bd"/>
</dbReference>
<dbReference type="InterPro" id="IPR027417">
    <property type="entry name" value="P-loop_NTPase"/>
</dbReference>
<dbReference type="PANTHER" id="PTHR43335:SF4">
    <property type="entry name" value="ABC TRANSPORTER, ATP-BINDING PROTEIN"/>
    <property type="match status" value="1"/>
</dbReference>
<accession>A0A7W7WYP5</accession>
<dbReference type="PROSITE" id="PS50893">
    <property type="entry name" value="ABC_TRANSPORTER_2"/>
    <property type="match status" value="1"/>
</dbReference>